<dbReference type="EMBL" id="ML002722">
    <property type="protein sequence ID" value="RKP36086.1"/>
    <property type="molecule type" value="Genomic_DNA"/>
</dbReference>
<keyword evidence="4" id="KW-1185">Reference proteome</keyword>
<organism evidence="3 4">
    <name type="scientific">Dimargaris cristalligena</name>
    <dbReference type="NCBI Taxonomy" id="215637"/>
    <lineage>
        <taxon>Eukaryota</taxon>
        <taxon>Fungi</taxon>
        <taxon>Fungi incertae sedis</taxon>
        <taxon>Zoopagomycota</taxon>
        <taxon>Kickxellomycotina</taxon>
        <taxon>Dimargaritomycetes</taxon>
        <taxon>Dimargaritales</taxon>
        <taxon>Dimargaritaceae</taxon>
        <taxon>Dimargaris</taxon>
    </lineage>
</organism>
<evidence type="ECO:0000313" key="4">
    <source>
        <dbReference type="Proteomes" id="UP000268162"/>
    </source>
</evidence>
<evidence type="ECO:0000256" key="1">
    <source>
        <dbReference type="SAM" id="MobiDB-lite"/>
    </source>
</evidence>
<dbReference type="Proteomes" id="UP000268162">
    <property type="component" value="Unassembled WGS sequence"/>
</dbReference>
<feature type="region of interest" description="Disordered" evidence="1">
    <location>
        <begin position="25"/>
        <end position="69"/>
    </location>
</feature>
<evidence type="ECO:0000256" key="2">
    <source>
        <dbReference type="SAM" id="SignalP"/>
    </source>
</evidence>
<keyword evidence="2" id="KW-0732">Signal</keyword>
<dbReference type="AlphaFoldDB" id="A0A4P9ZRD3"/>
<evidence type="ECO:0000313" key="3">
    <source>
        <dbReference type="EMBL" id="RKP36086.1"/>
    </source>
</evidence>
<proteinExistence type="predicted"/>
<gene>
    <name evidence="3" type="ORF">BJ085DRAFT_31423</name>
</gene>
<feature type="chain" id="PRO_5020244731" evidence="2">
    <location>
        <begin position="27"/>
        <end position="115"/>
    </location>
</feature>
<feature type="signal peptide" evidence="2">
    <location>
        <begin position="1"/>
        <end position="26"/>
    </location>
</feature>
<reference evidence="4" key="1">
    <citation type="journal article" date="2018" name="Nat. Microbiol.">
        <title>Leveraging single-cell genomics to expand the fungal tree of life.</title>
        <authorList>
            <person name="Ahrendt S.R."/>
            <person name="Quandt C.A."/>
            <person name="Ciobanu D."/>
            <person name="Clum A."/>
            <person name="Salamov A."/>
            <person name="Andreopoulos B."/>
            <person name="Cheng J.F."/>
            <person name="Woyke T."/>
            <person name="Pelin A."/>
            <person name="Henrissat B."/>
            <person name="Reynolds N.K."/>
            <person name="Benny G.L."/>
            <person name="Smith M.E."/>
            <person name="James T.Y."/>
            <person name="Grigoriev I.V."/>
        </authorList>
    </citation>
    <scope>NUCLEOTIDE SEQUENCE [LARGE SCALE GENOMIC DNA]</scope>
    <source>
        <strain evidence="4">RSA 468</strain>
    </source>
</reference>
<sequence length="115" mass="12091">MKLTQFIAISILVLLAGNLGPAPVYARPANTPTPTRMASRAAPGTLSPDLDTAERGGIPPEVKSTLDRPKADVKTKVKDYCTKNNAKAAIKLVKDNIGYVADAATICGFVIALVK</sequence>
<name>A0A4P9ZRD3_9FUNG</name>
<accession>A0A4P9ZRD3</accession>
<protein>
    <submittedName>
        <fullName evidence="3">Uncharacterized protein</fullName>
    </submittedName>
</protein>